<dbReference type="Proteomes" id="UP000006727">
    <property type="component" value="Chromosome 2"/>
</dbReference>
<dbReference type="AlphaFoldDB" id="A0A2K1L2H7"/>
<reference evidence="2" key="3">
    <citation type="submission" date="2020-12" db="UniProtKB">
        <authorList>
            <consortium name="EnsemblPlants"/>
        </authorList>
    </citation>
    <scope>IDENTIFICATION</scope>
</reference>
<sequence>MCLEMVKNLNLKGLEEVCHVWAHVVESEEAGGEEEAAALLGGQDVQAAVPMNTTRQSGCSSLNSFTTLSLPLLI</sequence>
<evidence type="ECO:0000313" key="3">
    <source>
        <dbReference type="Proteomes" id="UP000006727"/>
    </source>
</evidence>
<evidence type="ECO:0000313" key="1">
    <source>
        <dbReference type="EMBL" id="PNR60226.1"/>
    </source>
</evidence>
<reference evidence="1 3" key="1">
    <citation type="journal article" date="2008" name="Science">
        <title>The Physcomitrella genome reveals evolutionary insights into the conquest of land by plants.</title>
        <authorList>
            <person name="Rensing S."/>
            <person name="Lang D."/>
            <person name="Zimmer A."/>
            <person name="Terry A."/>
            <person name="Salamov A."/>
            <person name="Shapiro H."/>
            <person name="Nishiyama T."/>
            <person name="Perroud P.-F."/>
            <person name="Lindquist E."/>
            <person name="Kamisugi Y."/>
            <person name="Tanahashi T."/>
            <person name="Sakakibara K."/>
            <person name="Fujita T."/>
            <person name="Oishi K."/>
            <person name="Shin-I T."/>
            <person name="Kuroki Y."/>
            <person name="Toyoda A."/>
            <person name="Suzuki Y."/>
            <person name="Hashimoto A."/>
            <person name="Yamaguchi K."/>
            <person name="Sugano A."/>
            <person name="Kohara Y."/>
            <person name="Fujiyama A."/>
            <person name="Anterola A."/>
            <person name="Aoki S."/>
            <person name="Ashton N."/>
            <person name="Barbazuk W.B."/>
            <person name="Barker E."/>
            <person name="Bennetzen J."/>
            <person name="Bezanilla M."/>
            <person name="Blankenship R."/>
            <person name="Cho S.H."/>
            <person name="Dutcher S."/>
            <person name="Estelle M."/>
            <person name="Fawcett J.A."/>
            <person name="Gundlach H."/>
            <person name="Hanada K."/>
            <person name="Heyl A."/>
            <person name="Hicks K.A."/>
            <person name="Hugh J."/>
            <person name="Lohr M."/>
            <person name="Mayer K."/>
            <person name="Melkozernov A."/>
            <person name="Murata T."/>
            <person name="Nelson D."/>
            <person name="Pils B."/>
            <person name="Prigge M."/>
            <person name="Reiss B."/>
            <person name="Renner T."/>
            <person name="Rombauts S."/>
            <person name="Rushton P."/>
            <person name="Sanderfoot A."/>
            <person name="Schween G."/>
            <person name="Shiu S.-H."/>
            <person name="Stueber K."/>
            <person name="Theodoulou F.L."/>
            <person name="Tu H."/>
            <person name="Van de Peer Y."/>
            <person name="Verrier P.J."/>
            <person name="Waters E."/>
            <person name="Wood A."/>
            <person name="Yang L."/>
            <person name="Cove D."/>
            <person name="Cuming A."/>
            <person name="Hasebe M."/>
            <person name="Lucas S."/>
            <person name="Mishler D.B."/>
            <person name="Reski R."/>
            <person name="Grigoriev I."/>
            <person name="Quatrano R.S."/>
            <person name="Boore J.L."/>
        </authorList>
    </citation>
    <scope>NUCLEOTIDE SEQUENCE [LARGE SCALE GENOMIC DNA]</scope>
    <source>
        <strain evidence="2 3">cv. Gransden 2004</strain>
    </source>
</reference>
<keyword evidence="3" id="KW-1185">Reference proteome</keyword>
<organism evidence="1">
    <name type="scientific">Physcomitrium patens</name>
    <name type="common">Spreading-leaved earth moss</name>
    <name type="synonym">Physcomitrella patens</name>
    <dbReference type="NCBI Taxonomy" id="3218"/>
    <lineage>
        <taxon>Eukaryota</taxon>
        <taxon>Viridiplantae</taxon>
        <taxon>Streptophyta</taxon>
        <taxon>Embryophyta</taxon>
        <taxon>Bryophyta</taxon>
        <taxon>Bryophytina</taxon>
        <taxon>Bryopsida</taxon>
        <taxon>Funariidae</taxon>
        <taxon>Funariales</taxon>
        <taxon>Funariaceae</taxon>
        <taxon>Physcomitrium</taxon>
    </lineage>
</organism>
<reference evidence="1 3" key="2">
    <citation type="journal article" date="2018" name="Plant J.">
        <title>The Physcomitrella patens chromosome-scale assembly reveals moss genome structure and evolution.</title>
        <authorList>
            <person name="Lang D."/>
            <person name="Ullrich K.K."/>
            <person name="Murat F."/>
            <person name="Fuchs J."/>
            <person name="Jenkins J."/>
            <person name="Haas F.B."/>
            <person name="Piednoel M."/>
            <person name="Gundlach H."/>
            <person name="Van Bel M."/>
            <person name="Meyberg R."/>
            <person name="Vives C."/>
            <person name="Morata J."/>
            <person name="Symeonidi A."/>
            <person name="Hiss M."/>
            <person name="Muchero W."/>
            <person name="Kamisugi Y."/>
            <person name="Saleh O."/>
            <person name="Blanc G."/>
            <person name="Decker E.L."/>
            <person name="van Gessel N."/>
            <person name="Grimwood J."/>
            <person name="Hayes R.D."/>
            <person name="Graham S.W."/>
            <person name="Gunter L.E."/>
            <person name="McDaniel S.F."/>
            <person name="Hoernstein S.N.W."/>
            <person name="Larsson A."/>
            <person name="Li F.W."/>
            <person name="Perroud P.F."/>
            <person name="Phillips J."/>
            <person name="Ranjan P."/>
            <person name="Rokshar D.S."/>
            <person name="Rothfels C.J."/>
            <person name="Schneider L."/>
            <person name="Shu S."/>
            <person name="Stevenson D.W."/>
            <person name="Thummler F."/>
            <person name="Tillich M."/>
            <person name="Villarreal Aguilar J.C."/>
            <person name="Widiez T."/>
            <person name="Wong G.K."/>
            <person name="Wymore A."/>
            <person name="Zhang Y."/>
            <person name="Zimmer A.D."/>
            <person name="Quatrano R.S."/>
            <person name="Mayer K.F.X."/>
            <person name="Goodstein D."/>
            <person name="Casacuberta J.M."/>
            <person name="Vandepoele K."/>
            <person name="Reski R."/>
            <person name="Cuming A.C."/>
            <person name="Tuskan G.A."/>
            <person name="Maumus F."/>
            <person name="Salse J."/>
            <person name="Schmutz J."/>
            <person name="Rensing S.A."/>
        </authorList>
    </citation>
    <scope>NUCLEOTIDE SEQUENCE [LARGE SCALE GENOMIC DNA]</scope>
    <source>
        <strain evidence="2 3">cv. Gransden 2004</strain>
    </source>
</reference>
<evidence type="ECO:0000313" key="2">
    <source>
        <dbReference type="EnsemblPlants" id="PAC:32933440.CDS.1"/>
    </source>
</evidence>
<gene>
    <name evidence="2" type="primary">LOC112279015</name>
    <name evidence="1" type="ORF">PHYPA_003019</name>
</gene>
<accession>A0A2K1L2H7</accession>
<protein>
    <submittedName>
        <fullName evidence="1 2">Uncharacterized protein</fullName>
    </submittedName>
</protein>
<dbReference type="EMBL" id="ABEU02000002">
    <property type="protein sequence ID" value="PNR60226.1"/>
    <property type="molecule type" value="Genomic_DNA"/>
</dbReference>
<dbReference type="PaxDb" id="3218-PP1S165_112V6.1"/>
<name>A0A2K1L2H7_PHYPA</name>
<proteinExistence type="predicted"/>
<dbReference type="EnsemblPlants" id="Pp3c2_21180V3.1">
    <property type="protein sequence ID" value="PAC:32933440.CDS.1"/>
    <property type="gene ID" value="Pp3c2_21180"/>
</dbReference>
<dbReference type="Gramene" id="Pp3c2_21180V3.1">
    <property type="protein sequence ID" value="PAC:32933440.CDS.1"/>
    <property type="gene ID" value="Pp3c2_21180"/>
</dbReference>